<dbReference type="Proteomes" id="UP001372338">
    <property type="component" value="Unassembled WGS sequence"/>
</dbReference>
<organism evidence="2 3">
    <name type="scientific">Crotalaria pallida</name>
    <name type="common">Smooth rattlebox</name>
    <name type="synonym">Crotalaria striata</name>
    <dbReference type="NCBI Taxonomy" id="3830"/>
    <lineage>
        <taxon>Eukaryota</taxon>
        <taxon>Viridiplantae</taxon>
        <taxon>Streptophyta</taxon>
        <taxon>Embryophyta</taxon>
        <taxon>Tracheophyta</taxon>
        <taxon>Spermatophyta</taxon>
        <taxon>Magnoliopsida</taxon>
        <taxon>eudicotyledons</taxon>
        <taxon>Gunneridae</taxon>
        <taxon>Pentapetalae</taxon>
        <taxon>rosids</taxon>
        <taxon>fabids</taxon>
        <taxon>Fabales</taxon>
        <taxon>Fabaceae</taxon>
        <taxon>Papilionoideae</taxon>
        <taxon>50 kb inversion clade</taxon>
        <taxon>genistoids sensu lato</taxon>
        <taxon>core genistoids</taxon>
        <taxon>Crotalarieae</taxon>
        <taxon>Crotalaria</taxon>
    </lineage>
</organism>
<dbReference type="GO" id="GO:0020037">
    <property type="term" value="F:heme binding"/>
    <property type="evidence" value="ECO:0007669"/>
    <property type="project" value="InterPro"/>
</dbReference>
<dbReference type="PANTHER" id="PTHR47951">
    <property type="entry name" value="OS08G0547900 PROTEIN"/>
    <property type="match status" value="1"/>
</dbReference>
<dbReference type="EMBL" id="JAYWIO010000007">
    <property type="protein sequence ID" value="KAK7251211.1"/>
    <property type="molecule type" value="Genomic_DNA"/>
</dbReference>
<dbReference type="AlphaFoldDB" id="A0AAN9HR51"/>
<gene>
    <name evidence="2" type="ORF">RIF29_34204</name>
</gene>
<keyword evidence="1" id="KW-0812">Transmembrane</keyword>
<comment type="caution">
    <text evidence="2">The sequence shown here is derived from an EMBL/GenBank/DDBJ whole genome shotgun (WGS) entry which is preliminary data.</text>
</comment>
<proteinExistence type="predicted"/>
<evidence type="ECO:0008006" key="4">
    <source>
        <dbReference type="Google" id="ProtNLM"/>
    </source>
</evidence>
<dbReference type="GO" id="GO:0004497">
    <property type="term" value="F:monooxygenase activity"/>
    <property type="evidence" value="ECO:0007669"/>
    <property type="project" value="InterPro"/>
</dbReference>
<reference evidence="2 3" key="1">
    <citation type="submission" date="2024-01" db="EMBL/GenBank/DDBJ databases">
        <title>The genomes of 5 underutilized Papilionoideae crops provide insights into root nodulation and disease resistanc.</title>
        <authorList>
            <person name="Yuan L."/>
        </authorList>
    </citation>
    <scope>NUCLEOTIDE SEQUENCE [LARGE SCALE GENOMIC DNA]</scope>
    <source>
        <strain evidence="2">ZHUSHIDOU_FW_LH</strain>
        <tissue evidence="2">Leaf</tissue>
    </source>
</reference>
<keyword evidence="3" id="KW-1185">Reference proteome</keyword>
<evidence type="ECO:0000313" key="3">
    <source>
        <dbReference type="Proteomes" id="UP001372338"/>
    </source>
</evidence>
<dbReference type="InterPro" id="IPR001128">
    <property type="entry name" value="Cyt_P450"/>
</dbReference>
<dbReference type="PANTHER" id="PTHR47951:SF3">
    <property type="entry name" value="CYTOCHROME P450, FAMILY 706, SUBFAMILY A, POLYPEPTIDE 4"/>
    <property type="match status" value="1"/>
</dbReference>
<feature type="transmembrane region" description="Helical" evidence="1">
    <location>
        <begin position="29"/>
        <end position="46"/>
    </location>
</feature>
<evidence type="ECO:0000256" key="1">
    <source>
        <dbReference type="SAM" id="Phobius"/>
    </source>
</evidence>
<keyword evidence="1" id="KW-1133">Transmembrane helix</keyword>
<accession>A0AAN9HR51</accession>
<sequence>MSLLSSFFQNLNHSISNNENGYFNHTTNFLVLLVILTITLYTWLLLKPKTQKNLPPGPSGLPVIGNLLSLDSELHSYFADLARTYGPVLKLRLASKLSIIVTSPSTAREVLKDNDIIFANRVVPIVGRIATYGGKDIVSASYGPEWRLLRKVCVLKMLSNTTLDSVYELRRTEVRKTVEFIYSRVGSKVNIGEQAFLTQMNVITNMMWGGAMEGVERERLGVEFRKMVAEMTTLLLKPNVSDFFPLLAPFDLQGIVKQMQKLVPKLDGIFEKMIKQRVKMEKEDGNERKDFLQFLLNLKEDEDSKTTLTLTQVKALLMAHKASLFLGTFYSLTPNFSLTLSTWAKPKASPRSFAAYASGVAKYGRNDIVSTSYVPKRQMLRKVCVLKVLNNTTLDLVYELRRTELYVIMNMVWRGGEIEKVERERMV</sequence>
<dbReference type="Gene3D" id="1.10.630.10">
    <property type="entry name" value="Cytochrome P450"/>
    <property type="match status" value="1"/>
</dbReference>
<dbReference type="InterPro" id="IPR036396">
    <property type="entry name" value="Cyt_P450_sf"/>
</dbReference>
<keyword evidence="1" id="KW-0472">Membrane</keyword>
<evidence type="ECO:0000313" key="2">
    <source>
        <dbReference type="EMBL" id="KAK7251211.1"/>
    </source>
</evidence>
<protein>
    <recommendedName>
        <fullName evidence="4">Cytochrome P450</fullName>
    </recommendedName>
</protein>
<dbReference type="SUPFAM" id="SSF48264">
    <property type="entry name" value="Cytochrome P450"/>
    <property type="match status" value="1"/>
</dbReference>
<dbReference type="GO" id="GO:0016705">
    <property type="term" value="F:oxidoreductase activity, acting on paired donors, with incorporation or reduction of molecular oxygen"/>
    <property type="evidence" value="ECO:0007669"/>
    <property type="project" value="InterPro"/>
</dbReference>
<dbReference type="GO" id="GO:0005506">
    <property type="term" value="F:iron ion binding"/>
    <property type="evidence" value="ECO:0007669"/>
    <property type="project" value="InterPro"/>
</dbReference>
<dbReference type="Pfam" id="PF00067">
    <property type="entry name" value="p450"/>
    <property type="match status" value="1"/>
</dbReference>
<name>A0AAN9HR51_CROPI</name>